<dbReference type="AlphaFoldDB" id="A0AAU9K4K5"/>
<evidence type="ECO:0000313" key="3">
    <source>
        <dbReference type="Proteomes" id="UP001162131"/>
    </source>
</evidence>
<evidence type="ECO:0000313" key="2">
    <source>
        <dbReference type="EMBL" id="CAG9332321.1"/>
    </source>
</evidence>
<dbReference type="SUPFAM" id="SSF48371">
    <property type="entry name" value="ARM repeat"/>
    <property type="match status" value="1"/>
</dbReference>
<evidence type="ECO:0000256" key="1">
    <source>
        <dbReference type="SAM" id="MobiDB-lite"/>
    </source>
</evidence>
<reference evidence="2" key="1">
    <citation type="submission" date="2021-09" db="EMBL/GenBank/DDBJ databases">
        <authorList>
            <consortium name="AG Swart"/>
            <person name="Singh M."/>
            <person name="Singh A."/>
            <person name="Seah K."/>
            <person name="Emmerich C."/>
        </authorList>
    </citation>
    <scope>NUCLEOTIDE SEQUENCE</scope>
    <source>
        <strain evidence="2">ATCC30299</strain>
    </source>
</reference>
<sequence>MGCCSSGRNKPHRDDTALKLDGSNSSIEASPTNVQWVKDYLKIVIKEIHLTKTIERILKKPNEIYFKIKVKSLVQDTTPATIEGLHYTWPEVEEFKINLDKDLGLLEIILCAKKDELETELGYVCVDIEVFKKHVKFSGSAPIYYRCLKTGMVLCDISKYSSVNDVNFVTLGNISGESMQFLYLPAKDYPIQYTSVINRTPQFVSGNSSNSIENGVAVDGSNMNIITHIKDPKVSFQDLSQCLKIESPDVIYHACEKLRFFACQSSYAAMLVSNDLDVIQHILFSYSQDPYVSLQTLWVLYRITENSSEIYNRWNKDKHRIISTIVKIWKEFHSLECVSLCIEIVVKYIPDNIIKTKLIYLCSQEHMIQLIFETLRRYNSTQIISPCLLILSECLEIPNKPEYWDLMDQHGLIELLDKFLYFHILNHEIVITILKILQSFSSQTYRNLVASKLHFERLNSVLDYYIDDLNKVKSVINIISELITLTPILKSEGQFILGVEMLIKILERHIDSKIAMDTVFMCLTKVVAAVPGIPEVLINPDSLDLYCQSLALADQDIKICGEILKLLTLLSEKNKEVKDSIVNSEEFKEKFRYLLKLHSVPSAGSLVGQEKHIQQIRKYATDLLGVAE</sequence>
<feature type="region of interest" description="Disordered" evidence="1">
    <location>
        <begin position="1"/>
        <end position="24"/>
    </location>
</feature>
<protein>
    <submittedName>
        <fullName evidence="2">Uncharacterized protein</fullName>
    </submittedName>
</protein>
<name>A0AAU9K4K5_9CILI</name>
<gene>
    <name evidence="2" type="ORF">BSTOLATCC_MIC55771</name>
</gene>
<organism evidence="2 3">
    <name type="scientific">Blepharisma stoltei</name>
    <dbReference type="NCBI Taxonomy" id="1481888"/>
    <lineage>
        <taxon>Eukaryota</taxon>
        <taxon>Sar</taxon>
        <taxon>Alveolata</taxon>
        <taxon>Ciliophora</taxon>
        <taxon>Postciliodesmatophora</taxon>
        <taxon>Heterotrichea</taxon>
        <taxon>Heterotrichida</taxon>
        <taxon>Blepharismidae</taxon>
        <taxon>Blepharisma</taxon>
    </lineage>
</organism>
<dbReference type="Proteomes" id="UP001162131">
    <property type="component" value="Unassembled WGS sequence"/>
</dbReference>
<comment type="caution">
    <text evidence="2">The sequence shown here is derived from an EMBL/GenBank/DDBJ whole genome shotgun (WGS) entry which is preliminary data.</text>
</comment>
<dbReference type="InterPro" id="IPR016024">
    <property type="entry name" value="ARM-type_fold"/>
</dbReference>
<dbReference type="InterPro" id="IPR011989">
    <property type="entry name" value="ARM-like"/>
</dbReference>
<proteinExistence type="predicted"/>
<accession>A0AAU9K4K5</accession>
<keyword evidence="3" id="KW-1185">Reference proteome</keyword>
<dbReference type="Gene3D" id="1.25.10.10">
    <property type="entry name" value="Leucine-rich Repeat Variant"/>
    <property type="match status" value="1"/>
</dbReference>
<dbReference type="EMBL" id="CAJZBQ010000054">
    <property type="protein sequence ID" value="CAG9332321.1"/>
    <property type="molecule type" value="Genomic_DNA"/>
</dbReference>